<dbReference type="InterPro" id="IPR033756">
    <property type="entry name" value="YlxH/NBP35"/>
</dbReference>
<dbReference type="AlphaFoldDB" id="C1DN44"/>
<dbReference type="Proteomes" id="UP000002424">
    <property type="component" value="Chromosome"/>
</dbReference>
<dbReference type="InterPro" id="IPR050625">
    <property type="entry name" value="ParA/MinD_ATPase"/>
</dbReference>
<dbReference type="STRING" id="322710.Avin_30460"/>
<dbReference type="Gene3D" id="3.40.50.300">
    <property type="entry name" value="P-loop containing nucleotide triphosphate hydrolases"/>
    <property type="match status" value="1"/>
</dbReference>
<dbReference type="Pfam" id="PF10609">
    <property type="entry name" value="ParA"/>
    <property type="match status" value="1"/>
</dbReference>
<dbReference type="PIRSF" id="PIRSF003092">
    <property type="entry name" value="MinD"/>
    <property type="match status" value="1"/>
</dbReference>
<dbReference type="GO" id="GO:0005829">
    <property type="term" value="C:cytosol"/>
    <property type="evidence" value="ECO:0007669"/>
    <property type="project" value="TreeGrafter"/>
</dbReference>
<evidence type="ECO:0000256" key="1">
    <source>
        <dbReference type="ARBA" id="ARBA00022741"/>
    </source>
</evidence>
<dbReference type="EnsemblBacteria" id="ACO79211">
    <property type="protein sequence ID" value="ACO79211"/>
    <property type="gene ID" value="Avin_30460"/>
</dbReference>
<accession>C1DN44</accession>
<dbReference type="InterPro" id="IPR033875">
    <property type="entry name" value="FlhG"/>
</dbReference>
<keyword evidence="3" id="KW-0966">Cell projection</keyword>
<dbReference type="PANTHER" id="PTHR43384">
    <property type="entry name" value="SEPTUM SITE-DETERMINING PROTEIN MIND HOMOLOG, CHLOROPLASTIC-RELATED"/>
    <property type="match status" value="1"/>
</dbReference>
<gene>
    <name evidence="3" type="primary">fleN</name>
    <name evidence="3" type="ordered locus">Avin_30460</name>
</gene>
<dbReference type="GO" id="GO:0005524">
    <property type="term" value="F:ATP binding"/>
    <property type="evidence" value="ECO:0007669"/>
    <property type="project" value="UniProtKB-KW"/>
</dbReference>
<evidence type="ECO:0000256" key="2">
    <source>
        <dbReference type="ARBA" id="ARBA00022840"/>
    </source>
</evidence>
<name>C1DN44_AZOVD</name>
<dbReference type="CDD" id="cd02038">
    <property type="entry name" value="FlhG-like"/>
    <property type="match status" value="1"/>
</dbReference>
<dbReference type="OrthoDB" id="9816297at2"/>
<keyword evidence="1" id="KW-0547">Nucleotide-binding</keyword>
<dbReference type="eggNOG" id="COG0455">
    <property type="taxonomic scope" value="Bacteria"/>
</dbReference>
<dbReference type="GO" id="GO:0051782">
    <property type="term" value="P:negative regulation of cell division"/>
    <property type="evidence" value="ECO:0007669"/>
    <property type="project" value="TreeGrafter"/>
</dbReference>
<dbReference type="KEGG" id="avn:Avin_30460"/>
<dbReference type="GO" id="GO:0009898">
    <property type="term" value="C:cytoplasmic side of plasma membrane"/>
    <property type="evidence" value="ECO:0007669"/>
    <property type="project" value="TreeGrafter"/>
</dbReference>
<dbReference type="GO" id="GO:0016887">
    <property type="term" value="F:ATP hydrolysis activity"/>
    <property type="evidence" value="ECO:0007669"/>
    <property type="project" value="TreeGrafter"/>
</dbReference>
<organism evidence="3 4">
    <name type="scientific">Azotobacter vinelandii (strain DJ / ATCC BAA-1303)</name>
    <dbReference type="NCBI Taxonomy" id="322710"/>
    <lineage>
        <taxon>Bacteria</taxon>
        <taxon>Pseudomonadati</taxon>
        <taxon>Pseudomonadota</taxon>
        <taxon>Gammaproteobacteria</taxon>
        <taxon>Pseudomonadales</taxon>
        <taxon>Pseudomonadaceae</taxon>
        <taxon>Azotobacter</taxon>
    </lineage>
</organism>
<proteinExistence type="predicted"/>
<dbReference type="InterPro" id="IPR025501">
    <property type="entry name" value="MinD_FleN"/>
</dbReference>
<keyword evidence="3" id="KW-0282">Flagellum</keyword>
<keyword evidence="4" id="KW-1185">Reference proteome</keyword>
<evidence type="ECO:0000313" key="4">
    <source>
        <dbReference type="Proteomes" id="UP000002424"/>
    </source>
</evidence>
<protein>
    <submittedName>
        <fullName evidence="3">Flagellar number regulator FleN</fullName>
    </submittedName>
</protein>
<dbReference type="SUPFAM" id="SSF52540">
    <property type="entry name" value="P-loop containing nucleoside triphosphate hydrolases"/>
    <property type="match status" value="1"/>
</dbReference>
<dbReference type="InterPro" id="IPR027417">
    <property type="entry name" value="P-loop_NTPase"/>
</dbReference>
<dbReference type="EMBL" id="CP001157">
    <property type="protein sequence ID" value="ACO79211.1"/>
    <property type="molecule type" value="Genomic_DNA"/>
</dbReference>
<reference evidence="3 4" key="1">
    <citation type="journal article" date="2009" name="J. Bacteriol.">
        <title>Genome sequence of Azotobacter vinelandii, an obligate aerobe specialized to support diverse anaerobic metabolic processes.</title>
        <authorList>
            <person name="Setubal J.C."/>
            <person name="dos Santos P."/>
            <person name="Goldman B.S."/>
            <person name="Ertesvag H."/>
            <person name="Espin G."/>
            <person name="Rubio L.M."/>
            <person name="Valla S."/>
            <person name="Almeida N.F."/>
            <person name="Balasubramanian D."/>
            <person name="Cromes L."/>
            <person name="Curatti L."/>
            <person name="Du Z."/>
            <person name="Godsy E."/>
            <person name="Goodner B."/>
            <person name="Hellner-Burris K."/>
            <person name="Hernandez J.A."/>
            <person name="Houmiel K."/>
            <person name="Imperial J."/>
            <person name="Kennedy C."/>
            <person name="Larson T.J."/>
            <person name="Latreille P."/>
            <person name="Ligon L.S."/>
            <person name="Lu J."/>
            <person name="Maerk M."/>
            <person name="Miller N.M."/>
            <person name="Norton S."/>
            <person name="O'Carroll I.P."/>
            <person name="Paulsen I."/>
            <person name="Raulfs E.C."/>
            <person name="Roemer R."/>
            <person name="Rosser J."/>
            <person name="Segura D."/>
            <person name="Slater S."/>
            <person name="Stricklin S.L."/>
            <person name="Studholme D.J."/>
            <person name="Sun J."/>
            <person name="Viana C.J."/>
            <person name="Wallin E."/>
            <person name="Wang B."/>
            <person name="Wheeler C."/>
            <person name="Zhu H."/>
            <person name="Dean D.R."/>
            <person name="Dixon R."/>
            <person name="Wood D."/>
        </authorList>
    </citation>
    <scope>NUCLEOTIDE SEQUENCE [LARGE SCALE GENOMIC DNA]</scope>
    <source>
        <strain evidence="4">DJ / ATCC BAA-1303</strain>
    </source>
</reference>
<evidence type="ECO:0000313" key="3">
    <source>
        <dbReference type="EMBL" id="ACO79211.1"/>
    </source>
</evidence>
<keyword evidence="3" id="KW-0969">Cilium</keyword>
<dbReference type="PANTHER" id="PTHR43384:SF4">
    <property type="entry name" value="CELLULOSE BIOSYNTHESIS PROTEIN BCSQ-RELATED"/>
    <property type="match status" value="1"/>
</dbReference>
<keyword evidence="2" id="KW-0067">ATP-binding</keyword>
<sequence>MMSDMASISPVQVIAVTSGKGGVGKTVVAVNLALALAGLGRRVMLLDGDLAMANIDVMLGLGAERTLADVLAGNCGLDDVVLQGPGGVRVVPAASGARGMVRLSAQQQAGLVHIFDRHADQLDVLLVDTASGIDDATIGLVRAAREVLVVLCDEPTSIADAYALIRLLNSDYGVSRFRILANMVVGPREGRELFAKLLRLTEQSLAATLQYVGAVPWDDSLRRAVQRQAAVCEAFPRSKSATAFRAIAERVDGWPLPANPRGNVEFFVEHLIRAAQAKSA</sequence>
<dbReference type="HOGENOM" id="CLU_037612_0_0_6"/>